<name>A0A161MDN1_TRIIF</name>
<reference evidence="1" key="2">
    <citation type="journal article" date="2017" name="J. Med. Entomol.">
        <title>Transcriptome Analysis of the Triatoma infestans (Hemiptera: Reduviidae) Integument.</title>
        <authorList>
            <person name="Calderon-Fernandez G.M."/>
            <person name="Moriconi D.E."/>
            <person name="Dulbecco A.B."/>
            <person name="Juarez M.P."/>
        </authorList>
    </citation>
    <scope>NUCLEOTIDE SEQUENCE</scope>
    <source>
        <strain evidence="1">Int1</strain>
        <tissue evidence="1">Integument</tissue>
    </source>
</reference>
<sequence>DLMYQQNGLLKSAHWVNFTLQRDGPRSWSIENDFDQKESVDPLHQYLNDDQIAETLRKLDVASPNIARYNEKFGYHYLSISHDVSLGVEHKFNILVVGGLYGSEPSGRELVLRLSRHLYAGHHLQDPNILTILQRSVVTLLPVVDTYVETQCQVTDIRNNPLAFDIING</sequence>
<feature type="non-terminal residue" evidence="1">
    <location>
        <position position="1"/>
    </location>
</feature>
<dbReference type="GO" id="GO:0004180">
    <property type="term" value="F:carboxypeptidase activity"/>
    <property type="evidence" value="ECO:0007669"/>
    <property type="project" value="UniProtKB-KW"/>
</dbReference>
<reference evidence="1" key="1">
    <citation type="submission" date="2016-04" db="EMBL/GenBank/DDBJ databases">
        <authorList>
            <person name="Calderon-Fernandez G.M.Sr."/>
        </authorList>
    </citation>
    <scope>NUCLEOTIDE SEQUENCE</scope>
    <source>
        <strain evidence="1">Int1</strain>
        <tissue evidence="1">Integument</tissue>
    </source>
</reference>
<dbReference type="SUPFAM" id="SSF53187">
    <property type="entry name" value="Zn-dependent exopeptidases"/>
    <property type="match status" value="1"/>
</dbReference>
<accession>A0A161MDN1</accession>
<keyword evidence="1" id="KW-0121">Carboxypeptidase</keyword>
<evidence type="ECO:0000313" key="1">
    <source>
        <dbReference type="EMBL" id="JAS02471.1"/>
    </source>
</evidence>
<protein>
    <submittedName>
        <fullName evidence="1">Carboxypeptidase d-like protein</fullName>
    </submittedName>
</protein>
<proteinExistence type="predicted"/>
<keyword evidence="1" id="KW-0645">Protease</keyword>
<keyword evidence="1" id="KW-0378">Hydrolase</keyword>
<organism evidence="1">
    <name type="scientific">Triatoma infestans</name>
    <name type="common">Assassin bug</name>
    <dbReference type="NCBI Taxonomy" id="30076"/>
    <lineage>
        <taxon>Eukaryota</taxon>
        <taxon>Metazoa</taxon>
        <taxon>Ecdysozoa</taxon>
        <taxon>Arthropoda</taxon>
        <taxon>Hexapoda</taxon>
        <taxon>Insecta</taxon>
        <taxon>Pterygota</taxon>
        <taxon>Neoptera</taxon>
        <taxon>Paraneoptera</taxon>
        <taxon>Hemiptera</taxon>
        <taxon>Heteroptera</taxon>
        <taxon>Panheteroptera</taxon>
        <taxon>Cimicomorpha</taxon>
        <taxon>Reduviidae</taxon>
        <taxon>Triatominae</taxon>
        <taxon>Triatoma</taxon>
    </lineage>
</organism>
<dbReference type="AlphaFoldDB" id="A0A161MDN1"/>
<dbReference type="EMBL" id="GEMB01000664">
    <property type="protein sequence ID" value="JAS02471.1"/>
    <property type="molecule type" value="Transcribed_RNA"/>
</dbReference>
<feature type="non-terminal residue" evidence="1">
    <location>
        <position position="169"/>
    </location>
</feature>
<dbReference type="Gene3D" id="3.40.630.10">
    <property type="entry name" value="Zn peptidases"/>
    <property type="match status" value="1"/>
</dbReference>